<dbReference type="CDD" id="cd18579">
    <property type="entry name" value="ABC_6TM_ABCC_D1"/>
    <property type="match status" value="1"/>
</dbReference>
<evidence type="ECO:0000256" key="1">
    <source>
        <dbReference type="ARBA" id="ARBA00004141"/>
    </source>
</evidence>
<evidence type="ECO:0000256" key="9">
    <source>
        <dbReference type="SAM" id="MobiDB-lite"/>
    </source>
</evidence>
<feature type="transmembrane region" description="Helical" evidence="10">
    <location>
        <begin position="745"/>
        <end position="767"/>
    </location>
</feature>
<dbReference type="PANTHER" id="PTHR24223">
    <property type="entry name" value="ATP-BINDING CASSETTE SUB-FAMILY C"/>
    <property type="match status" value="1"/>
</dbReference>
<organism evidence="14">
    <name type="scientific">Naegleria gruberi</name>
    <name type="common">Amoeba</name>
    <dbReference type="NCBI Taxonomy" id="5762"/>
    <lineage>
        <taxon>Eukaryota</taxon>
        <taxon>Discoba</taxon>
        <taxon>Heterolobosea</taxon>
        <taxon>Tetramitia</taxon>
        <taxon>Eutetramitia</taxon>
        <taxon>Vahlkampfiidae</taxon>
        <taxon>Naegleria</taxon>
    </lineage>
</organism>
<dbReference type="GO" id="GO:0140359">
    <property type="term" value="F:ABC-type transporter activity"/>
    <property type="evidence" value="ECO:0007669"/>
    <property type="project" value="InterPro"/>
</dbReference>
<feature type="transmembrane region" description="Helical" evidence="10">
    <location>
        <begin position="970"/>
        <end position="992"/>
    </location>
</feature>
<evidence type="ECO:0000256" key="8">
    <source>
        <dbReference type="ARBA" id="ARBA00023136"/>
    </source>
</evidence>
<dbReference type="CDD" id="cd03250">
    <property type="entry name" value="ABCC_MRP_domain1"/>
    <property type="match status" value="1"/>
</dbReference>
<evidence type="ECO:0000256" key="2">
    <source>
        <dbReference type="ARBA" id="ARBA00009726"/>
    </source>
</evidence>
<dbReference type="PROSITE" id="PS50893">
    <property type="entry name" value="ABC_TRANSPORTER_2"/>
    <property type="match status" value="2"/>
</dbReference>
<dbReference type="InterPro" id="IPR036640">
    <property type="entry name" value="ABC1_TM_sf"/>
</dbReference>
<dbReference type="InterPro" id="IPR050173">
    <property type="entry name" value="ABC_transporter_C-like"/>
</dbReference>
<feature type="domain" description="ABC transporter" evidence="11">
    <location>
        <begin position="1068"/>
        <end position="1302"/>
    </location>
</feature>
<dbReference type="CDD" id="cd18580">
    <property type="entry name" value="ABC_6TM_ABCC_D2"/>
    <property type="match status" value="1"/>
</dbReference>
<dbReference type="KEGG" id="ngr:NAEGRDRAFT_52208"/>
<dbReference type="InParanoid" id="D2VTV5"/>
<protein>
    <submittedName>
        <fullName evidence="13">Predicted protein</fullName>
    </submittedName>
</protein>
<feature type="region of interest" description="Disordered" evidence="9">
    <location>
        <begin position="689"/>
        <end position="721"/>
    </location>
</feature>
<dbReference type="STRING" id="5762.D2VTV5"/>
<dbReference type="OMA" id="NPWMING"/>
<dbReference type="InterPro" id="IPR044726">
    <property type="entry name" value="ABCC_6TM_D2"/>
</dbReference>
<feature type="transmembrane region" description="Helical" evidence="10">
    <location>
        <begin position="858"/>
        <end position="879"/>
    </location>
</feature>
<evidence type="ECO:0000313" key="14">
    <source>
        <dbReference type="Proteomes" id="UP000006671"/>
    </source>
</evidence>
<dbReference type="SUPFAM" id="SSF52540">
    <property type="entry name" value="P-loop containing nucleoside triphosphate hydrolases"/>
    <property type="match status" value="2"/>
</dbReference>
<accession>D2VTV5</accession>
<dbReference type="Proteomes" id="UP000006671">
    <property type="component" value="Unassembled WGS sequence"/>
</dbReference>
<evidence type="ECO:0000256" key="4">
    <source>
        <dbReference type="ARBA" id="ARBA00022692"/>
    </source>
</evidence>
<dbReference type="PANTHER" id="PTHR24223:SF456">
    <property type="entry name" value="MULTIDRUG RESISTANCE-ASSOCIATED PROTEIN LETHAL(2)03659"/>
    <property type="match status" value="1"/>
</dbReference>
<evidence type="ECO:0000259" key="12">
    <source>
        <dbReference type="PROSITE" id="PS50929"/>
    </source>
</evidence>
<dbReference type="GeneID" id="8858556"/>
<dbReference type="SMART" id="SM00382">
    <property type="entry name" value="AAA"/>
    <property type="match status" value="2"/>
</dbReference>
<dbReference type="FunFam" id="3.40.50.300:FF:000997">
    <property type="entry name" value="Multidrug resistance-associated protein 1"/>
    <property type="match status" value="1"/>
</dbReference>
<feature type="transmembrane region" description="Helical" evidence="10">
    <location>
        <begin position="787"/>
        <end position="810"/>
    </location>
</feature>
<keyword evidence="4 10" id="KW-0812">Transmembrane</keyword>
<keyword evidence="6" id="KW-0067">ATP-binding</keyword>
<feature type="domain" description="ABC transmembrane type-1" evidence="12">
    <location>
        <begin position="749"/>
        <end position="1030"/>
    </location>
</feature>
<evidence type="ECO:0000313" key="13">
    <source>
        <dbReference type="EMBL" id="EFC39720.1"/>
    </source>
</evidence>
<feature type="region of interest" description="Disordered" evidence="9">
    <location>
        <begin position="1"/>
        <end position="23"/>
    </location>
</feature>
<keyword evidence="5" id="KW-0547">Nucleotide-binding</keyword>
<name>D2VTV5_NAEGR</name>
<dbReference type="PROSITE" id="PS50929">
    <property type="entry name" value="ABC_TM1F"/>
    <property type="match status" value="2"/>
</dbReference>
<dbReference type="SUPFAM" id="SSF90123">
    <property type="entry name" value="ABC transporter transmembrane region"/>
    <property type="match status" value="2"/>
</dbReference>
<feature type="transmembrane region" description="Helical" evidence="10">
    <location>
        <begin position="885"/>
        <end position="904"/>
    </location>
</feature>
<evidence type="ECO:0000256" key="3">
    <source>
        <dbReference type="ARBA" id="ARBA00022448"/>
    </source>
</evidence>
<dbReference type="GO" id="GO:0005524">
    <property type="term" value="F:ATP binding"/>
    <property type="evidence" value="ECO:0007669"/>
    <property type="project" value="UniProtKB-KW"/>
</dbReference>
<dbReference type="Pfam" id="PF00664">
    <property type="entry name" value="ABC_membrane"/>
    <property type="match status" value="2"/>
</dbReference>
<dbReference type="OrthoDB" id="6500128at2759"/>
<dbReference type="Gene3D" id="1.20.1560.10">
    <property type="entry name" value="ABC transporter type 1, transmembrane domain"/>
    <property type="match status" value="2"/>
</dbReference>
<dbReference type="GO" id="GO:0016887">
    <property type="term" value="F:ATP hydrolysis activity"/>
    <property type="evidence" value="ECO:0007669"/>
    <property type="project" value="InterPro"/>
</dbReference>
<evidence type="ECO:0000259" key="11">
    <source>
        <dbReference type="PROSITE" id="PS50893"/>
    </source>
</evidence>
<dbReference type="FunFam" id="3.40.50.300:FF:000163">
    <property type="entry name" value="Multidrug resistance-associated protein member 4"/>
    <property type="match status" value="1"/>
</dbReference>
<feature type="transmembrane region" description="Helical" evidence="10">
    <location>
        <begin position="998"/>
        <end position="1022"/>
    </location>
</feature>
<feature type="domain" description="ABC transporter" evidence="11">
    <location>
        <begin position="463"/>
        <end position="689"/>
    </location>
</feature>
<keyword evidence="3" id="KW-0813">Transport</keyword>
<dbReference type="InterPro" id="IPR027417">
    <property type="entry name" value="P-loop_NTPase"/>
</dbReference>
<keyword evidence="7 10" id="KW-1133">Transmembrane helix</keyword>
<comment type="similarity">
    <text evidence="2">Belongs to the ABC transporter superfamily. ABCC family. Conjugate transporter (TC 3.A.1.208) subfamily.</text>
</comment>
<feature type="compositionally biased region" description="Basic and acidic residues" evidence="9">
    <location>
        <begin position="692"/>
        <end position="721"/>
    </location>
</feature>
<dbReference type="VEuPathDB" id="AmoebaDB:NAEGRDRAFT_52208"/>
<evidence type="ECO:0000256" key="5">
    <source>
        <dbReference type="ARBA" id="ARBA00022741"/>
    </source>
</evidence>
<gene>
    <name evidence="13" type="ORF">NAEGRDRAFT_52208</name>
</gene>
<evidence type="ECO:0000256" key="6">
    <source>
        <dbReference type="ARBA" id="ARBA00022840"/>
    </source>
</evidence>
<sequence>MEEEQDVSSMSQQQSSGARISEEEVIIEGEEVMVPMTSMEEENNTLLIPNYEHFPSDDDSVERENSHRDMIDNFKDGIDISSPEDYEHSSGIISKLFFSFLDPLIKVGYKKGGRNDKPFAGIVQLIRKLLIYLKIRKENQEIEDNFEGLQHSDIPKLPKHIQTDNIYPIFEKSFKHVYLKKRRYYSEAGNLWSSNGTLLIRVIEKASIFQKLTRITPSARSKFESGELTNLFSTDTNRLAGVIIELHDLWLTPIMIIVGMTLIILFFGFSAVAGILAMIAFAPVLGVLAKLLTKIETELSKHKDERIKVMSEILNGIRIVKFFVFEDKMKERVYDARAKEYQGLRKGALIRCFQLLTSATTSVVGSGVTFISHYYMGGELTMSNMFTGLVLFETFRTPLFNYPNYLSMAVTAYVSAKRIGNFLFADEITSLPHDPENKSNLFKAEENKDLNDSISSPLVDFAIKFKNATISWGEHSSPILKNINLTLEKGKLYCLIGNTGSGKSSLFSSIYGDTVIVNGSVSVNPYSKLTLSDENPWMINGTVRENIIFDKSLDFDSEKYEKVLDVCQLRSDLAGFQNYDQSEIGYSGINLSLGQKHRIGLARACYSNSDIILMDSSLNSIDARLCKKIFRDCIMDYLKDRTRILITHSLQLLKMADEVIVLQQGEIVAKGPLKDIMDSYDFSKLITEDDNNEKSEESSPEISEEKPKSKTTEKGSESKGKLVLNEERTTGNISWGIFYDYLKEYGISLILLCIFLSFASLGTKLLSQMWISFMNMNTFQMSIANYVWIYLVIGCLDSLILFIRSGFYSYGSLKSSLKLHNKMLEGVLRAPILFFDQNPVGRILNRFTQDINATDNEMLFTIPVAINIILNILLTIILISTITPLFLVVIVPIGLVFYLIQIYYRVSSREIRRLESIARSPSLSHFSSCLQGINTIKALLVHEQIFHDCNRKIDFATKHSHFRFAINRWLGIRIQVLAQIVVFFTALFAIIARHTTTYIAPSLLALSITYSLQLTDNFTFLIRYFVDLESSMTSVERIVHYCNNIDSEAPTEQEDDPSPEEWPSEGRIEATNFSVRYRSDLDPVLKSINFTIDPGTKVGIVGRSGSGKSSLLISLFRFLEADSGNIKIDGYNISDIGLKRLRQSLLIIPQQPVLFTGTIRYNLDIFNEFTDKEIWSALERVHLKNKIRSMEKKLDEPVTENGGNFSIGERQLVSLARCILRKAKIIIFDESTAFVDHQADALVQKIVREEFKHATIITVAHRLDTIIDSDKIIVMEFGEILEVGSPKELLKQEDSNFYKLVKETGKNYSSFLKQQAFKE</sequence>
<reference evidence="13 14" key="1">
    <citation type="journal article" date="2010" name="Cell">
        <title>The genome of Naegleria gruberi illuminates early eukaryotic versatility.</title>
        <authorList>
            <person name="Fritz-Laylin L.K."/>
            <person name="Prochnik S.E."/>
            <person name="Ginger M.L."/>
            <person name="Dacks J.B."/>
            <person name="Carpenter M.L."/>
            <person name="Field M.C."/>
            <person name="Kuo A."/>
            <person name="Paredez A."/>
            <person name="Chapman J."/>
            <person name="Pham J."/>
            <person name="Shu S."/>
            <person name="Neupane R."/>
            <person name="Cipriano M."/>
            <person name="Mancuso J."/>
            <person name="Tu H."/>
            <person name="Salamov A."/>
            <person name="Lindquist E."/>
            <person name="Shapiro H."/>
            <person name="Lucas S."/>
            <person name="Grigoriev I.V."/>
            <person name="Cande W.Z."/>
            <person name="Fulton C."/>
            <person name="Rokhsar D.S."/>
            <person name="Dawson S.C."/>
        </authorList>
    </citation>
    <scope>NUCLEOTIDE SEQUENCE [LARGE SCALE GENOMIC DNA]</scope>
    <source>
        <strain evidence="13 14">NEG-M</strain>
    </source>
</reference>
<dbReference type="Gene3D" id="3.40.50.300">
    <property type="entry name" value="P-loop containing nucleotide triphosphate hydrolases"/>
    <property type="match status" value="2"/>
</dbReference>
<dbReference type="InterPro" id="IPR003593">
    <property type="entry name" value="AAA+_ATPase"/>
</dbReference>
<dbReference type="InterPro" id="IPR044746">
    <property type="entry name" value="ABCC_6TM_D1"/>
</dbReference>
<dbReference type="GO" id="GO:0016020">
    <property type="term" value="C:membrane"/>
    <property type="evidence" value="ECO:0007669"/>
    <property type="project" value="UniProtKB-SubCell"/>
</dbReference>
<proteinExistence type="inferred from homology"/>
<dbReference type="InterPro" id="IPR003439">
    <property type="entry name" value="ABC_transporter-like_ATP-bd"/>
</dbReference>
<dbReference type="eggNOG" id="KOG0054">
    <property type="taxonomic scope" value="Eukaryota"/>
</dbReference>
<dbReference type="InterPro" id="IPR011527">
    <property type="entry name" value="ABC1_TM_dom"/>
</dbReference>
<dbReference type="CDD" id="cd03244">
    <property type="entry name" value="ABCC_MRP_domain2"/>
    <property type="match status" value="1"/>
</dbReference>
<dbReference type="FunFam" id="1.20.1560.10:FF:000010">
    <property type="entry name" value="Multidrug resistance-associated ABC transporter"/>
    <property type="match status" value="1"/>
</dbReference>
<feature type="domain" description="ABC transmembrane type-1" evidence="12">
    <location>
        <begin position="208"/>
        <end position="411"/>
    </location>
</feature>
<dbReference type="RefSeq" id="XP_002672464.1">
    <property type="nucleotide sequence ID" value="XM_002672418.1"/>
</dbReference>
<keyword evidence="14" id="KW-1185">Reference proteome</keyword>
<keyword evidence="8 10" id="KW-0472">Membrane</keyword>
<evidence type="ECO:0000256" key="7">
    <source>
        <dbReference type="ARBA" id="ARBA00022989"/>
    </source>
</evidence>
<dbReference type="EMBL" id="GG738897">
    <property type="protein sequence ID" value="EFC39720.1"/>
    <property type="molecule type" value="Genomic_DNA"/>
</dbReference>
<dbReference type="Pfam" id="PF00005">
    <property type="entry name" value="ABC_tran"/>
    <property type="match status" value="2"/>
</dbReference>
<evidence type="ECO:0000256" key="10">
    <source>
        <dbReference type="SAM" id="Phobius"/>
    </source>
</evidence>
<comment type="subcellular location">
    <subcellularLocation>
        <location evidence="1">Membrane</location>
        <topology evidence="1">Multi-pass membrane protein</topology>
    </subcellularLocation>
</comment>